<dbReference type="AlphaFoldDB" id="A0A0C2MR12"/>
<dbReference type="Proteomes" id="UP000031668">
    <property type="component" value="Unassembled WGS sequence"/>
</dbReference>
<dbReference type="EMBL" id="JWZT01002332">
    <property type="protein sequence ID" value="KII69641.1"/>
    <property type="molecule type" value="Genomic_DNA"/>
</dbReference>
<comment type="caution">
    <text evidence="1">The sequence shown here is derived from an EMBL/GenBank/DDBJ whole genome shotgun (WGS) entry which is preliminary data.</text>
</comment>
<organism evidence="1 2">
    <name type="scientific">Thelohanellus kitauei</name>
    <name type="common">Myxosporean</name>
    <dbReference type="NCBI Taxonomy" id="669202"/>
    <lineage>
        <taxon>Eukaryota</taxon>
        <taxon>Metazoa</taxon>
        <taxon>Cnidaria</taxon>
        <taxon>Myxozoa</taxon>
        <taxon>Myxosporea</taxon>
        <taxon>Bivalvulida</taxon>
        <taxon>Platysporina</taxon>
        <taxon>Myxobolidae</taxon>
        <taxon>Thelohanellus</taxon>
    </lineage>
</organism>
<protein>
    <submittedName>
        <fullName evidence="1">Uncharacterized protein</fullName>
    </submittedName>
</protein>
<evidence type="ECO:0000313" key="1">
    <source>
        <dbReference type="EMBL" id="KII69641.1"/>
    </source>
</evidence>
<reference evidence="1 2" key="1">
    <citation type="journal article" date="2014" name="Genome Biol. Evol.">
        <title>The genome of the myxosporean Thelohanellus kitauei shows adaptations to nutrient acquisition within its fish host.</title>
        <authorList>
            <person name="Yang Y."/>
            <person name="Xiong J."/>
            <person name="Zhou Z."/>
            <person name="Huo F."/>
            <person name="Miao W."/>
            <person name="Ran C."/>
            <person name="Liu Y."/>
            <person name="Zhang J."/>
            <person name="Feng J."/>
            <person name="Wang M."/>
            <person name="Wang M."/>
            <person name="Wang L."/>
            <person name="Yao B."/>
        </authorList>
    </citation>
    <scope>NUCLEOTIDE SEQUENCE [LARGE SCALE GENOMIC DNA]</scope>
    <source>
        <strain evidence="1">Wuqing</strain>
    </source>
</reference>
<evidence type="ECO:0000313" key="2">
    <source>
        <dbReference type="Proteomes" id="UP000031668"/>
    </source>
</evidence>
<gene>
    <name evidence="1" type="ORF">RF11_03722</name>
</gene>
<name>A0A0C2MR12_THEKT</name>
<proteinExistence type="predicted"/>
<accession>A0A0C2MR12</accession>
<sequence length="102" mass="11686">MSAFVIGQLRKNTVAQNTVAQNTVAQKLKCACVLDPKKSHFHSNCEKLVRFTKPQHSSNLLTQIFNQKNMEKYQKKIEKWGSSKFSSLEMAFLSLGRRVLQI</sequence>
<keyword evidence="2" id="KW-1185">Reference proteome</keyword>